<organism evidence="1 2">
    <name type="scientific">Pristionchus entomophagus</name>
    <dbReference type="NCBI Taxonomy" id="358040"/>
    <lineage>
        <taxon>Eukaryota</taxon>
        <taxon>Metazoa</taxon>
        <taxon>Ecdysozoa</taxon>
        <taxon>Nematoda</taxon>
        <taxon>Chromadorea</taxon>
        <taxon>Rhabditida</taxon>
        <taxon>Rhabditina</taxon>
        <taxon>Diplogasteromorpha</taxon>
        <taxon>Diplogasteroidea</taxon>
        <taxon>Neodiplogasteridae</taxon>
        <taxon>Pristionchus</taxon>
    </lineage>
</organism>
<dbReference type="Proteomes" id="UP001432027">
    <property type="component" value="Unassembled WGS sequence"/>
</dbReference>
<name>A0AAV5T1J9_9BILA</name>
<comment type="caution">
    <text evidence="1">The sequence shown here is derived from an EMBL/GenBank/DDBJ whole genome shotgun (WGS) entry which is preliminary data.</text>
</comment>
<reference evidence="1" key="1">
    <citation type="submission" date="2023-10" db="EMBL/GenBank/DDBJ databases">
        <title>Genome assembly of Pristionchus species.</title>
        <authorList>
            <person name="Yoshida K."/>
            <person name="Sommer R.J."/>
        </authorList>
    </citation>
    <scope>NUCLEOTIDE SEQUENCE</scope>
    <source>
        <strain evidence="1">RS0144</strain>
    </source>
</reference>
<protein>
    <submittedName>
        <fullName evidence="1">Uncharacterized protein</fullName>
    </submittedName>
</protein>
<accession>A0AAV5T1J9</accession>
<dbReference type="AlphaFoldDB" id="A0AAV5T1J9"/>
<evidence type="ECO:0000313" key="1">
    <source>
        <dbReference type="EMBL" id="GMS86409.1"/>
    </source>
</evidence>
<proteinExistence type="predicted"/>
<evidence type="ECO:0000313" key="2">
    <source>
        <dbReference type="Proteomes" id="UP001432027"/>
    </source>
</evidence>
<feature type="non-terminal residue" evidence="1">
    <location>
        <position position="82"/>
    </location>
</feature>
<keyword evidence="2" id="KW-1185">Reference proteome</keyword>
<sequence>DGLLFDSSIKHRNAQDQNQHTFASSQVDCTEYCCSPYVHAVPSETRGKFHENSDGATFIVAPFESRKRAVQPARTVALLAPV</sequence>
<feature type="non-terminal residue" evidence="1">
    <location>
        <position position="1"/>
    </location>
</feature>
<dbReference type="EMBL" id="BTSX01000002">
    <property type="protein sequence ID" value="GMS86409.1"/>
    <property type="molecule type" value="Genomic_DNA"/>
</dbReference>
<gene>
    <name evidence="1" type="ORF">PENTCL1PPCAC_8584</name>
</gene>